<dbReference type="InterPro" id="IPR041320">
    <property type="entry name" value="CxC1"/>
</dbReference>
<gene>
    <name evidence="3" type="ORF">R3P38DRAFT_3198581</name>
</gene>
<sequence>MLKLSKKQRHAAATSTPDYSLHDGPRAQDICKKIPPLLDRPDVLLPGNKTLRQPRLPPLLSCLCPVEPPSRSLHAEIPPASEGLTHDEFAADAAQEPDIVHMPHSPVGEKFRHQRKRATQWARWQTDILPTLVPHFARFLSQTKSLRDMDRLHVDAPRPCECSQVSLKVAIVRFHRIDDIRIHVCKCNPASVQLMRLGAFGSAPLMPSLAVDLRVLEFTRTLFLAISPNNTAISQALETFLSTMGYQLDNRNSLRRRFANALMWYTHLKNLLKSHYEAAIQTARETLLSDERGDSPQTPRGRRRERSAARSPSLSQTTVHRRRSSTSSASRSATPTPAPNRKLNVVEDPRGKRKASTDADPEKTAKRLRTDPVDGHQELPDSEKPGPVTCRFKWKTDGGERRESPHFYALGLVPTNHTTTADSYTYMLSMGHWKKLPPGFTVSLVDQQMVDNYYRYVEMYGLEDMPT</sequence>
<reference evidence="3 4" key="1">
    <citation type="journal article" date="2024" name="J Genomics">
        <title>Draft genome sequencing and assembly of Favolaschia claudopus CIRM-BRFM 2984 isolated from oak limbs.</title>
        <authorList>
            <person name="Navarro D."/>
            <person name="Drula E."/>
            <person name="Chaduli D."/>
            <person name="Cazenave R."/>
            <person name="Ahrendt S."/>
            <person name="Wang J."/>
            <person name="Lipzen A."/>
            <person name="Daum C."/>
            <person name="Barry K."/>
            <person name="Grigoriev I.V."/>
            <person name="Favel A."/>
            <person name="Rosso M.N."/>
            <person name="Martin F."/>
        </authorList>
    </citation>
    <scope>NUCLEOTIDE SEQUENCE [LARGE SCALE GENOMIC DNA]</scope>
    <source>
        <strain evidence="3 4">CIRM-BRFM 2984</strain>
    </source>
</reference>
<accession>A0AAW0B4B0</accession>
<organism evidence="3 4">
    <name type="scientific">Favolaschia claudopus</name>
    <dbReference type="NCBI Taxonomy" id="2862362"/>
    <lineage>
        <taxon>Eukaryota</taxon>
        <taxon>Fungi</taxon>
        <taxon>Dikarya</taxon>
        <taxon>Basidiomycota</taxon>
        <taxon>Agaricomycotina</taxon>
        <taxon>Agaricomycetes</taxon>
        <taxon>Agaricomycetidae</taxon>
        <taxon>Agaricales</taxon>
        <taxon>Marasmiineae</taxon>
        <taxon>Mycenaceae</taxon>
        <taxon>Favolaschia</taxon>
    </lineage>
</organism>
<feature type="region of interest" description="Disordered" evidence="1">
    <location>
        <begin position="1"/>
        <end position="26"/>
    </location>
</feature>
<evidence type="ECO:0000259" key="2">
    <source>
        <dbReference type="Pfam" id="PF18802"/>
    </source>
</evidence>
<proteinExistence type="predicted"/>
<keyword evidence="4" id="KW-1185">Reference proteome</keyword>
<feature type="compositionally biased region" description="Basic residues" evidence="1">
    <location>
        <begin position="1"/>
        <end position="10"/>
    </location>
</feature>
<evidence type="ECO:0000313" key="3">
    <source>
        <dbReference type="EMBL" id="KAK7020030.1"/>
    </source>
</evidence>
<feature type="compositionally biased region" description="Basic and acidic residues" evidence="1">
    <location>
        <begin position="344"/>
        <end position="384"/>
    </location>
</feature>
<dbReference type="Pfam" id="PF18802">
    <property type="entry name" value="CxC1"/>
    <property type="match status" value="1"/>
</dbReference>
<feature type="region of interest" description="Disordered" evidence="1">
    <location>
        <begin position="287"/>
        <end position="390"/>
    </location>
</feature>
<comment type="caution">
    <text evidence="3">The sequence shown here is derived from an EMBL/GenBank/DDBJ whole genome shotgun (WGS) entry which is preliminary data.</text>
</comment>
<protein>
    <recommendedName>
        <fullName evidence="2">CxC1-like cysteine cluster associated with KDZ transposases domain-containing protein</fullName>
    </recommendedName>
</protein>
<dbReference type="PANTHER" id="PTHR33096:SF1">
    <property type="entry name" value="CXC1-LIKE CYSTEINE CLUSTER ASSOCIATED WITH KDZ TRANSPOSASES DOMAIN-CONTAINING PROTEIN"/>
    <property type="match status" value="1"/>
</dbReference>
<dbReference type="Proteomes" id="UP001362999">
    <property type="component" value="Unassembled WGS sequence"/>
</dbReference>
<feature type="compositionally biased region" description="Low complexity" evidence="1">
    <location>
        <begin position="325"/>
        <end position="335"/>
    </location>
</feature>
<dbReference type="AlphaFoldDB" id="A0AAW0B4B0"/>
<dbReference type="PANTHER" id="PTHR33096">
    <property type="entry name" value="CXC2 DOMAIN-CONTAINING PROTEIN"/>
    <property type="match status" value="1"/>
</dbReference>
<dbReference type="EMBL" id="JAWWNJ010000042">
    <property type="protein sequence ID" value="KAK7020030.1"/>
    <property type="molecule type" value="Genomic_DNA"/>
</dbReference>
<evidence type="ECO:0000256" key="1">
    <source>
        <dbReference type="SAM" id="MobiDB-lite"/>
    </source>
</evidence>
<name>A0AAW0B4B0_9AGAR</name>
<feature type="domain" description="CxC1-like cysteine cluster associated with KDZ transposases" evidence="2">
    <location>
        <begin position="158"/>
        <end position="242"/>
    </location>
</feature>
<evidence type="ECO:0000313" key="4">
    <source>
        <dbReference type="Proteomes" id="UP001362999"/>
    </source>
</evidence>